<name>A0ABQ6CIG9_9HYPH</name>
<dbReference type="EMBL" id="BSPC01000027">
    <property type="protein sequence ID" value="GLS20156.1"/>
    <property type="molecule type" value="Genomic_DNA"/>
</dbReference>
<proteinExistence type="predicted"/>
<sequence length="79" mass="8572">MFFLKTCRIVAILALAFGCLQFAWALSLVTGVLLPDPNVPHPPMGQVLDRSVYMILFSFVLGALAEMGMAIVSMERGKG</sequence>
<reference evidence="3" key="1">
    <citation type="journal article" date="2019" name="Int. J. Syst. Evol. Microbiol.">
        <title>The Global Catalogue of Microorganisms (GCM) 10K type strain sequencing project: providing services to taxonomists for standard genome sequencing and annotation.</title>
        <authorList>
            <consortium name="The Broad Institute Genomics Platform"/>
            <consortium name="The Broad Institute Genome Sequencing Center for Infectious Disease"/>
            <person name="Wu L."/>
            <person name="Ma J."/>
        </authorList>
    </citation>
    <scope>NUCLEOTIDE SEQUENCE [LARGE SCALE GENOMIC DNA]</scope>
    <source>
        <strain evidence="3">NBRC 101365</strain>
    </source>
</reference>
<evidence type="ECO:0000256" key="1">
    <source>
        <dbReference type="SAM" id="Phobius"/>
    </source>
</evidence>
<dbReference type="RefSeq" id="WP_284313253.1">
    <property type="nucleotide sequence ID" value="NZ_BSPC01000027.1"/>
</dbReference>
<gene>
    <name evidence="2" type="ORF">GCM10007874_31730</name>
</gene>
<keyword evidence="3" id="KW-1185">Reference proteome</keyword>
<comment type="caution">
    <text evidence="2">The sequence shown here is derived from an EMBL/GenBank/DDBJ whole genome shotgun (WGS) entry which is preliminary data.</text>
</comment>
<keyword evidence="1" id="KW-1133">Transmembrane helix</keyword>
<organism evidence="2 3">
    <name type="scientific">Labrys miyagiensis</name>
    <dbReference type="NCBI Taxonomy" id="346912"/>
    <lineage>
        <taxon>Bacteria</taxon>
        <taxon>Pseudomonadati</taxon>
        <taxon>Pseudomonadota</taxon>
        <taxon>Alphaproteobacteria</taxon>
        <taxon>Hyphomicrobiales</taxon>
        <taxon>Xanthobacteraceae</taxon>
        <taxon>Labrys</taxon>
    </lineage>
</organism>
<evidence type="ECO:0000313" key="3">
    <source>
        <dbReference type="Proteomes" id="UP001156882"/>
    </source>
</evidence>
<evidence type="ECO:0000313" key="2">
    <source>
        <dbReference type="EMBL" id="GLS20156.1"/>
    </source>
</evidence>
<dbReference type="PROSITE" id="PS51257">
    <property type="entry name" value="PROKAR_LIPOPROTEIN"/>
    <property type="match status" value="1"/>
</dbReference>
<keyword evidence="1" id="KW-0812">Transmembrane</keyword>
<protein>
    <submittedName>
        <fullName evidence="2">Uncharacterized protein</fullName>
    </submittedName>
</protein>
<keyword evidence="1" id="KW-0472">Membrane</keyword>
<dbReference type="Proteomes" id="UP001156882">
    <property type="component" value="Unassembled WGS sequence"/>
</dbReference>
<accession>A0ABQ6CIG9</accession>
<feature type="transmembrane region" description="Helical" evidence="1">
    <location>
        <begin position="52"/>
        <end position="72"/>
    </location>
</feature>